<dbReference type="AlphaFoldDB" id="A0A090XEW2"/>
<reference evidence="1" key="1">
    <citation type="journal article" date="2015" name="PLoS Negl. Trop. Dis.">
        <title>Deep Sequencing Analysis of the Ixodes ricinus Haemocytome.</title>
        <authorList>
            <person name="Kotsyfakis M."/>
            <person name="Kopacek P."/>
            <person name="Franta Z."/>
            <person name="Pedra J.H."/>
            <person name="Ribeiro J.M."/>
        </authorList>
    </citation>
    <scope>NUCLEOTIDE SEQUENCE</scope>
</reference>
<evidence type="ECO:0000313" key="1">
    <source>
        <dbReference type="EMBL" id="JAC93563.1"/>
    </source>
</evidence>
<accession>A0A090XEW2</accession>
<organism evidence="1">
    <name type="scientific">Ixodes ricinus</name>
    <name type="common">Common tick</name>
    <name type="synonym">Acarus ricinus</name>
    <dbReference type="NCBI Taxonomy" id="34613"/>
    <lineage>
        <taxon>Eukaryota</taxon>
        <taxon>Metazoa</taxon>
        <taxon>Ecdysozoa</taxon>
        <taxon>Arthropoda</taxon>
        <taxon>Chelicerata</taxon>
        <taxon>Arachnida</taxon>
        <taxon>Acari</taxon>
        <taxon>Parasitiformes</taxon>
        <taxon>Ixodida</taxon>
        <taxon>Ixodoidea</taxon>
        <taxon>Ixodidae</taxon>
        <taxon>Ixodinae</taxon>
        <taxon>Ixodes</taxon>
    </lineage>
</organism>
<sequence length="70" mass="7246">MEAAEHAKYTGLTVKVEKVVGGGVLRVSGSVVLGSKGTKEQGSVATLVSRQLPSQIKGSGLRERHAASWA</sequence>
<proteinExistence type="evidence at transcript level"/>
<dbReference type="EMBL" id="GBIH01001147">
    <property type="protein sequence ID" value="JAC93563.1"/>
    <property type="molecule type" value="mRNA"/>
</dbReference>
<protein>
    <submittedName>
        <fullName evidence="1">Uncharacterized protein</fullName>
    </submittedName>
</protein>
<name>A0A090XEW2_IXORI</name>